<gene>
    <name evidence="1" type="ORF">UFOPK3992_00805</name>
</gene>
<name>A0A6J7PJA8_9ZZZZ</name>
<protein>
    <submittedName>
        <fullName evidence="1">Unannotated protein</fullName>
    </submittedName>
</protein>
<sequence length="33" mass="3314">MSLTVSASLIFQSATRLSTISSAAQTPVVASST</sequence>
<dbReference type="AlphaFoldDB" id="A0A6J7PJA8"/>
<proteinExistence type="predicted"/>
<dbReference type="EMBL" id="CAFBOZ010000097">
    <property type="protein sequence ID" value="CAB5003499.1"/>
    <property type="molecule type" value="Genomic_DNA"/>
</dbReference>
<evidence type="ECO:0000313" key="1">
    <source>
        <dbReference type="EMBL" id="CAB5003499.1"/>
    </source>
</evidence>
<accession>A0A6J7PJA8</accession>
<reference evidence="1" key="1">
    <citation type="submission" date="2020-05" db="EMBL/GenBank/DDBJ databases">
        <authorList>
            <person name="Chiriac C."/>
            <person name="Salcher M."/>
            <person name="Ghai R."/>
            <person name="Kavagutti S V."/>
        </authorList>
    </citation>
    <scope>NUCLEOTIDE SEQUENCE</scope>
</reference>
<organism evidence="1">
    <name type="scientific">freshwater metagenome</name>
    <dbReference type="NCBI Taxonomy" id="449393"/>
    <lineage>
        <taxon>unclassified sequences</taxon>
        <taxon>metagenomes</taxon>
        <taxon>ecological metagenomes</taxon>
    </lineage>
</organism>